<dbReference type="KEGG" id="drt:Dret_0772"/>
<dbReference type="Pfam" id="PF13192">
    <property type="entry name" value="Thioredoxin_3"/>
    <property type="match status" value="1"/>
</dbReference>
<dbReference type="GO" id="GO:0000302">
    <property type="term" value="P:response to reactive oxygen species"/>
    <property type="evidence" value="ECO:0007669"/>
    <property type="project" value="InterPro"/>
</dbReference>
<feature type="domain" description="Thioredoxin-like fold" evidence="12">
    <location>
        <begin position="146"/>
        <end position="223"/>
    </location>
</feature>
<keyword evidence="14" id="KW-1185">Reference proteome</keyword>
<dbReference type="Proteomes" id="UP000001052">
    <property type="component" value="Chromosome"/>
</dbReference>
<dbReference type="CDD" id="cd02973">
    <property type="entry name" value="TRX_GRX_like"/>
    <property type="match status" value="1"/>
</dbReference>
<keyword evidence="9" id="KW-0521">NADP</keyword>
<evidence type="ECO:0000256" key="1">
    <source>
        <dbReference type="ARBA" id="ARBA00009333"/>
    </source>
</evidence>
<dbReference type="EMBL" id="CP001734">
    <property type="protein sequence ID" value="ACV68064.1"/>
    <property type="molecule type" value="Genomic_DNA"/>
</dbReference>
<evidence type="ECO:0000256" key="10">
    <source>
        <dbReference type="PIRSR" id="PIRSR000238-2"/>
    </source>
</evidence>
<dbReference type="InterPro" id="IPR050097">
    <property type="entry name" value="Ferredoxin-NADP_redctase_2"/>
</dbReference>
<protein>
    <submittedName>
        <fullName evidence="13">FAD-dependent pyridine nucleotide-disulphide oxidoreductase</fullName>
    </submittedName>
</protein>
<dbReference type="Gene3D" id="3.40.30.80">
    <property type="match status" value="1"/>
</dbReference>
<dbReference type="eggNOG" id="COG0526">
    <property type="taxonomic scope" value="Bacteria"/>
</dbReference>
<feature type="domain" description="FAD/NAD(P)-binding" evidence="11">
    <location>
        <begin position="250"/>
        <end position="533"/>
    </location>
</feature>
<dbReference type="GO" id="GO:0102039">
    <property type="term" value="F:NADH-dependent peroxiredoxin activity"/>
    <property type="evidence" value="ECO:0007669"/>
    <property type="project" value="InterPro"/>
</dbReference>
<evidence type="ECO:0000256" key="2">
    <source>
        <dbReference type="ARBA" id="ARBA00011738"/>
    </source>
</evidence>
<accession>C8X0W7</accession>
<keyword evidence="7 10" id="KW-1015">Disulfide bond</keyword>
<feature type="disulfide bond" description="Redox-active" evidence="10">
    <location>
        <begin position="376"/>
        <end position="379"/>
    </location>
</feature>
<evidence type="ECO:0000256" key="5">
    <source>
        <dbReference type="ARBA" id="ARBA00023002"/>
    </source>
</evidence>
<dbReference type="AlphaFoldDB" id="C8X0W7"/>
<evidence type="ECO:0000256" key="9">
    <source>
        <dbReference type="PIRSR" id="PIRSR000238-1"/>
    </source>
</evidence>
<name>C8X0W7_DESRD</name>
<reference evidence="14" key="1">
    <citation type="submission" date="2009-09" db="EMBL/GenBank/DDBJ databases">
        <title>The complete chromosome of Desulfohalobium retbaense DSM 5692.</title>
        <authorList>
            <consortium name="US DOE Joint Genome Institute (JGI-PGF)"/>
            <person name="Lucas S."/>
            <person name="Copeland A."/>
            <person name="Lapidus A."/>
            <person name="Glavina del Rio T."/>
            <person name="Dalin E."/>
            <person name="Tice H."/>
            <person name="Bruce D."/>
            <person name="Goodwin L."/>
            <person name="Pitluck S."/>
            <person name="Kyrpides N."/>
            <person name="Mavromatis K."/>
            <person name="Ivanova N."/>
            <person name="Mikhailova N."/>
            <person name="Munk A.C."/>
            <person name="Brettin T."/>
            <person name="Detter J.C."/>
            <person name="Han C."/>
            <person name="Tapia R."/>
            <person name="Larimer F."/>
            <person name="Land M."/>
            <person name="Hauser L."/>
            <person name="Markowitz V."/>
            <person name="Cheng J.-F."/>
            <person name="Hugenholtz P."/>
            <person name="Woyke T."/>
            <person name="Wu D."/>
            <person name="Spring S."/>
            <person name="Klenk H.-P."/>
            <person name="Eisen J.A."/>
        </authorList>
    </citation>
    <scope>NUCLEOTIDE SEQUENCE [LARGE SCALE GENOMIC DNA]</scope>
    <source>
        <strain evidence="14">DSM 5692</strain>
    </source>
</reference>
<comment type="subunit">
    <text evidence="2">Homodimer.</text>
</comment>
<keyword evidence="5" id="KW-0560">Oxidoreductase</keyword>
<dbReference type="InterPro" id="IPR012336">
    <property type="entry name" value="Thioredoxin-like_fold"/>
</dbReference>
<dbReference type="RefSeq" id="WP_015751222.1">
    <property type="nucleotide sequence ID" value="NC_013223.1"/>
</dbReference>
<evidence type="ECO:0000256" key="7">
    <source>
        <dbReference type="ARBA" id="ARBA00023157"/>
    </source>
</evidence>
<dbReference type="PROSITE" id="PS00573">
    <property type="entry name" value="PYRIDINE_REDOX_2"/>
    <property type="match status" value="1"/>
</dbReference>
<gene>
    <name evidence="13" type="ordered locus">Dret_0772</name>
</gene>
<dbReference type="InterPro" id="IPR036188">
    <property type="entry name" value="FAD/NAD-bd_sf"/>
</dbReference>
<proteinExistence type="inferred from homology"/>
<keyword evidence="3" id="KW-0285">Flavoprotein</keyword>
<dbReference type="InterPro" id="IPR036249">
    <property type="entry name" value="Thioredoxin-like_sf"/>
</dbReference>
<dbReference type="Pfam" id="PF07992">
    <property type="entry name" value="Pyr_redox_2"/>
    <property type="match status" value="1"/>
</dbReference>
<keyword evidence="6 9" id="KW-0520">NAD</keyword>
<dbReference type="eggNOG" id="COG0492">
    <property type="taxonomic scope" value="Bacteria"/>
</dbReference>
<evidence type="ECO:0000313" key="14">
    <source>
        <dbReference type="Proteomes" id="UP000001052"/>
    </source>
</evidence>
<organism evidence="13 14">
    <name type="scientific">Desulfohalobium retbaense (strain ATCC 49708 / DSM 5692 / JCM 16813 / HR100)</name>
    <dbReference type="NCBI Taxonomy" id="485915"/>
    <lineage>
        <taxon>Bacteria</taxon>
        <taxon>Pseudomonadati</taxon>
        <taxon>Thermodesulfobacteriota</taxon>
        <taxon>Desulfovibrionia</taxon>
        <taxon>Desulfovibrionales</taxon>
        <taxon>Desulfohalobiaceae</taxon>
        <taxon>Desulfohalobium</taxon>
    </lineage>
</organism>
<feature type="binding site" evidence="9">
    <location>
        <begin position="250"/>
        <end position="265"/>
    </location>
    <ligand>
        <name>FAD</name>
        <dbReference type="ChEBI" id="CHEBI:57692"/>
    </ligand>
</feature>
<dbReference type="GO" id="GO:0050660">
    <property type="term" value="F:flavin adenine dinucleotide binding"/>
    <property type="evidence" value="ECO:0007669"/>
    <property type="project" value="InterPro"/>
</dbReference>
<dbReference type="GO" id="GO:0051287">
    <property type="term" value="F:NAD binding"/>
    <property type="evidence" value="ECO:0007669"/>
    <property type="project" value="InterPro"/>
</dbReference>
<dbReference type="SUPFAM" id="SSF51905">
    <property type="entry name" value="FAD/NAD(P)-binding domain"/>
    <property type="match status" value="1"/>
</dbReference>
<feature type="binding site" evidence="9">
    <location>
        <begin position="388"/>
        <end position="402"/>
    </location>
    <ligand>
        <name>NAD(+)</name>
        <dbReference type="ChEBI" id="CHEBI:57540"/>
    </ligand>
</feature>
<evidence type="ECO:0000313" key="13">
    <source>
        <dbReference type="EMBL" id="ACV68064.1"/>
    </source>
</evidence>
<comment type="similarity">
    <text evidence="1">Belongs to the class-II pyridine nucleotide-disulfide oxidoreductase family.</text>
</comment>
<evidence type="ECO:0000256" key="4">
    <source>
        <dbReference type="ARBA" id="ARBA00022827"/>
    </source>
</evidence>
<reference evidence="13 14" key="2">
    <citation type="journal article" date="2010" name="Stand. Genomic Sci.">
        <title>Complete genome sequence of Desulfohalobium retbaense type strain (HR(100)).</title>
        <authorList>
            <person name="Spring S."/>
            <person name="Nolan M."/>
            <person name="Lapidus A."/>
            <person name="Glavina Del Rio T."/>
            <person name="Copeland A."/>
            <person name="Tice H."/>
            <person name="Cheng J.F."/>
            <person name="Lucas S."/>
            <person name="Land M."/>
            <person name="Chen F."/>
            <person name="Bruce D."/>
            <person name="Goodwin L."/>
            <person name="Pitluck S."/>
            <person name="Ivanova N."/>
            <person name="Mavromatis K."/>
            <person name="Mikhailova N."/>
            <person name="Pati A."/>
            <person name="Chen A."/>
            <person name="Palaniappan K."/>
            <person name="Hauser L."/>
            <person name="Chang Y.J."/>
            <person name="Jeffries C.D."/>
            <person name="Munk C."/>
            <person name="Kiss H."/>
            <person name="Chain P."/>
            <person name="Han C."/>
            <person name="Brettin T."/>
            <person name="Detter J.C."/>
            <person name="Schuler E."/>
            <person name="Goker M."/>
            <person name="Rohde M."/>
            <person name="Bristow J."/>
            <person name="Eisen J.A."/>
            <person name="Markowitz V."/>
            <person name="Hugenholtz P."/>
            <person name="Kyrpides N.C."/>
            <person name="Klenk H.P."/>
        </authorList>
    </citation>
    <scope>NUCLEOTIDE SEQUENCE [LARGE SCALE GENOMIC DNA]</scope>
    <source>
        <strain evidence="13 14">DSM 5692</strain>
    </source>
</reference>
<evidence type="ECO:0000259" key="12">
    <source>
        <dbReference type="Pfam" id="PF13192"/>
    </source>
</evidence>
<keyword evidence="8 10" id="KW-0676">Redox-active center</keyword>
<evidence type="ECO:0000256" key="8">
    <source>
        <dbReference type="ARBA" id="ARBA00023284"/>
    </source>
</evidence>
<dbReference type="HOGENOM" id="CLU_031864_4_2_7"/>
<dbReference type="SUPFAM" id="SSF52833">
    <property type="entry name" value="Thioredoxin-like"/>
    <property type="match status" value="2"/>
</dbReference>
<keyword evidence="4 9" id="KW-0274">FAD</keyword>
<dbReference type="PRINTS" id="PR00368">
    <property type="entry name" value="FADPNR"/>
</dbReference>
<sequence>MSPLFRKKDESSQEQQWFLPQEQQTYLRELFQQLNAPVQIHLYTAKGTNDAYNDFARKFCTDLARLSESITVHEHDLQEESAQNGKVTRSPTLLINPEQFNIRFTGAPAGEEGRSFIQTLLLVSTKNTELGAESKQLLHDLDDERRIRVFVNPNCPYCPGQCINAIKAAVQRPDLVSAECVETVENPDLADTYAVGSVPHTVINEWEASKGLLPLEAFLYELVTLTPVQEALDASEETHSHAERPVESCDVVIVGAGPAGLTAAIYLERAGLQTVVLEKDIIGGQVAVTPVVENYPAFTSIGGKQLMEMVESQAREYADIREGEEVEEIKVGKAIETLTRRSTYHSKSLLLATGATWKKLDVPGEDRLFGKGVGYCATCDGYLFKEKRVHIVGGGNTAVTEALHLKNLGAEVALIHRRDALRAEPHLQRSLEHENIPVLWNTIVEEIVGQDKVTGLRLKNVQSGTPQEVATDGIFIAVGESPNTQLARDLGITLDAHGYIQADRSCRTTIPRIYAAGDAIGGVNQIVTAVGEGATAALSIFHDWQKTNRNT</sequence>
<dbReference type="InterPro" id="IPR012081">
    <property type="entry name" value="Alkyl_hydroperoxide_Rdtase_suF"/>
</dbReference>
<dbReference type="Gene3D" id="3.50.50.60">
    <property type="entry name" value="FAD/NAD(P)-binding domain"/>
    <property type="match status" value="2"/>
</dbReference>
<comment type="cofactor">
    <cofactor evidence="9">
        <name>FAD</name>
        <dbReference type="ChEBI" id="CHEBI:57692"/>
    </cofactor>
    <text evidence="9">Binds 1 FAD per subunit.</text>
</comment>
<dbReference type="InterPro" id="IPR023753">
    <property type="entry name" value="FAD/NAD-binding_dom"/>
</dbReference>
<feature type="binding site" evidence="9">
    <location>
        <begin position="508"/>
        <end position="518"/>
    </location>
    <ligand>
        <name>FAD</name>
        <dbReference type="ChEBI" id="CHEBI:57692"/>
    </ligand>
</feature>
<dbReference type="PIRSF" id="PIRSF000238">
    <property type="entry name" value="AhpF"/>
    <property type="match status" value="1"/>
</dbReference>
<dbReference type="STRING" id="485915.Dret_0772"/>
<dbReference type="OrthoDB" id="9806179at2"/>
<dbReference type="InterPro" id="IPR008255">
    <property type="entry name" value="Pyr_nucl-diS_OxRdtase_2_AS"/>
</dbReference>
<evidence type="ECO:0000256" key="3">
    <source>
        <dbReference type="ARBA" id="ARBA00022630"/>
    </source>
</evidence>
<evidence type="ECO:0000259" key="11">
    <source>
        <dbReference type="Pfam" id="PF07992"/>
    </source>
</evidence>
<evidence type="ECO:0000256" key="6">
    <source>
        <dbReference type="ARBA" id="ARBA00023027"/>
    </source>
</evidence>
<dbReference type="GO" id="GO:0016668">
    <property type="term" value="F:oxidoreductase activity, acting on a sulfur group of donors, NAD(P) as acceptor"/>
    <property type="evidence" value="ECO:0007669"/>
    <property type="project" value="UniProtKB-ARBA"/>
</dbReference>
<dbReference type="PRINTS" id="PR00469">
    <property type="entry name" value="PNDRDTASEII"/>
</dbReference>
<dbReference type="PANTHER" id="PTHR48105">
    <property type="entry name" value="THIOREDOXIN REDUCTASE 1-RELATED-RELATED"/>
    <property type="match status" value="1"/>
</dbReference>